<dbReference type="Proteomes" id="UP001275315">
    <property type="component" value="Unassembled WGS sequence"/>
</dbReference>
<sequence>MNHNSNDPIIERLDLAHTKYSKATEEKLKEIMKSAKPLQPNQVDIMHLTLKKSENGDLVSTVLIRNGTQRILHFQSLPLCITEKVSGMVVAKGTFSLKNLTVQPFTSKPATFVFPASSLYMEPIDLSSCRVTYPDSPSN</sequence>
<organism evidence="1 2">
    <name type="scientific">Paracerasibacillus soli</name>
    <dbReference type="NCBI Taxonomy" id="480284"/>
    <lineage>
        <taxon>Bacteria</taxon>
        <taxon>Bacillati</taxon>
        <taxon>Bacillota</taxon>
        <taxon>Bacilli</taxon>
        <taxon>Bacillales</taxon>
        <taxon>Bacillaceae</taxon>
        <taxon>Paracerasibacillus</taxon>
    </lineage>
</organism>
<name>A0ABU5CVR7_9BACI</name>
<keyword evidence="2" id="KW-1185">Reference proteome</keyword>
<reference evidence="1 2" key="1">
    <citation type="submission" date="2023-10" db="EMBL/GenBank/DDBJ databases">
        <title>Virgibacillus soli CC-YMP-6 genome.</title>
        <authorList>
            <person name="Miliotis G."/>
            <person name="Sengupta P."/>
            <person name="Hameed A."/>
            <person name="Chuvochina M."/>
            <person name="Mcdonagh F."/>
            <person name="Simpson A.C."/>
            <person name="Singh N.K."/>
            <person name="Rekha P.D."/>
            <person name="Raman K."/>
            <person name="Hugenholtz P."/>
            <person name="Venkateswaran K."/>
        </authorList>
    </citation>
    <scope>NUCLEOTIDE SEQUENCE [LARGE SCALE GENOMIC DNA]</scope>
    <source>
        <strain evidence="1 2">CC-YMP-6</strain>
    </source>
</reference>
<proteinExistence type="predicted"/>
<dbReference type="RefSeq" id="WP_320381296.1">
    <property type="nucleotide sequence ID" value="NZ_JAWDIQ010000003.1"/>
</dbReference>
<comment type="caution">
    <text evidence="1">The sequence shown here is derived from an EMBL/GenBank/DDBJ whole genome shotgun (WGS) entry which is preliminary data.</text>
</comment>
<evidence type="ECO:0000313" key="1">
    <source>
        <dbReference type="EMBL" id="MDY0410416.1"/>
    </source>
</evidence>
<dbReference type="NCBIfam" id="TIGR04398">
    <property type="entry name" value="SLAP_DUP"/>
    <property type="match status" value="1"/>
</dbReference>
<evidence type="ECO:0000313" key="2">
    <source>
        <dbReference type="Proteomes" id="UP001275315"/>
    </source>
</evidence>
<dbReference type="EMBL" id="JAWDIQ010000003">
    <property type="protein sequence ID" value="MDY0410416.1"/>
    <property type="molecule type" value="Genomic_DNA"/>
</dbReference>
<protein>
    <submittedName>
        <fullName evidence="1">SLAP domain-containing protein</fullName>
    </submittedName>
</protein>
<accession>A0ABU5CVR7</accession>
<gene>
    <name evidence="1" type="ORF">RWD45_20050</name>
</gene>
<dbReference type="InterPro" id="IPR030910">
    <property type="entry name" value="SLAP_dom"/>
</dbReference>